<proteinExistence type="predicted"/>
<dbReference type="AlphaFoldDB" id="A0AAD5P8G9"/>
<name>A0AAD5P8G9_9FUNG</name>
<dbReference type="Proteomes" id="UP001209540">
    <property type="component" value="Unassembled WGS sequence"/>
</dbReference>
<comment type="caution">
    <text evidence="2">The sequence shown here is derived from an EMBL/GenBank/DDBJ whole genome shotgun (WGS) entry which is preliminary data.</text>
</comment>
<keyword evidence="3" id="KW-1185">Reference proteome</keyword>
<feature type="region of interest" description="Disordered" evidence="1">
    <location>
        <begin position="344"/>
        <end position="369"/>
    </location>
</feature>
<evidence type="ECO:0000256" key="1">
    <source>
        <dbReference type="SAM" id="MobiDB-lite"/>
    </source>
</evidence>
<sequence>MLEKRRYYMQLIDQISFVVLAPIVAQSAFKHRLVYHDILYEIFRASSIFMTAEIMYQQLPRRFESDLWWSIDHLALSDTAAKKHGIPVEIQVAVVLWHFANFLYGLCSVASTLRITDGSLNHFTDRFIKATTRLGEMEITWPKNDLQRTREMTHQFLTKGGSGRQRLSKVIGAMDRRGNIFDDRNNNASFSLLAVCNSITRFTFVKCGRVDDARAFTSSALYTNLVNITYQMCLDGTYIIADIEDPVTQDDKIIRQYDAFMDEEPRDDTDQELQGIKVSLEPLSLISVPSHQPHPAPQTLRLNSNRISIPGIMKLENELRAEGQLFRSELLDAYIPTEEQQVAQLPAAGRTHTSTQRQRLSRRTLRRLR</sequence>
<dbReference type="EMBL" id="JAIXMP010000045">
    <property type="protein sequence ID" value="KAI9246696.1"/>
    <property type="molecule type" value="Genomic_DNA"/>
</dbReference>
<evidence type="ECO:0000313" key="3">
    <source>
        <dbReference type="Proteomes" id="UP001209540"/>
    </source>
</evidence>
<feature type="compositionally biased region" description="Basic residues" evidence="1">
    <location>
        <begin position="359"/>
        <end position="369"/>
    </location>
</feature>
<gene>
    <name evidence="2" type="ORF">BDA99DRAFT_543172</name>
</gene>
<evidence type="ECO:0000313" key="2">
    <source>
        <dbReference type="EMBL" id="KAI9246696.1"/>
    </source>
</evidence>
<protein>
    <submittedName>
        <fullName evidence="2">Uncharacterized protein</fullName>
    </submittedName>
</protein>
<reference evidence="2" key="1">
    <citation type="journal article" date="2022" name="IScience">
        <title>Evolution of zygomycete secretomes and the origins of terrestrial fungal ecologies.</title>
        <authorList>
            <person name="Chang Y."/>
            <person name="Wang Y."/>
            <person name="Mondo S."/>
            <person name="Ahrendt S."/>
            <person name="Andreopoulos W."/>
            <person name="Barry K."/>
            <person name="Beard J."/>
            <person name="Benny G.L."/>
            <person name="Blankenship S."/>
            <person name="Bonito G."/>
            <person name="Cuomo C."/>
            <person name="Desiro A."/>
            <person name="Gervers K.A."/>
            <person name="Hundley H."/>
            <person name="Kuo A."/>
            <person name="LaButti K."/>
            <person name="Lang B.F."/>
            <person name="Lipzen A."/>
            <person name="O'Donnell K."/>
            <person name="Pangilinan J."/>
            <person name="Reynolds N."/>
            <person name="Sandor L."/>
            <person name="Smith M.E."/>
            <person name="Tsang A."/>
            <person name="Grigoriev I.V."/>
            <person name="Stajich J.E."/>
            <person name="Spatafora J.W."/>
        </authorList>
    </citation>
    <scope>NUCLEOTIDE SEQUENCE</scope>
    <source>
        <strain evidence="2">RSA 2281</strain>
    </source>
</reference>
<accession>A0AAD5P8G9</accession>
<reference evidence="2" key="2">
    <citation type="submission" date="2023-02" db="EMBL/GenBank/DDBJ databases">
        <authorList>
            <consortium name="DOE Joint Genome Institute"/>
            <person name="Mondo S.J."/>
            <person name="Chang Y."/>
            <person name="Wang Y."/>
            <person name="Ahrendt S."/>
            <person name="Andreopoulos W."/>
            <person name="Barry K."/>
            <person name="Beard J."/>
            <person name="Benny G.L."/>
            <person name="Blankenship S."/>
            <person name="Bonito G."/>
            <person name="Cuomo C."/>
            <person name="Desiro A."/>
            <person name="Gervers K.A."/>
            <person name="Hundley H."/>
            <person name="Kuo A."/>
            <person name="LaButti K."/>
            <person name="Lang B.F."/>
            <person name="Lipzen A."/>
            <person name="O'Donnell K."/>
            <person name="Pangilinan J."/>
            <person name="Reynolds N."/>
            <person name="Sandor L."/>
            <person name="Smith M.W."/>
            <person name="Tsang A."/>
            <person name="Grigoriev I.V."/>
            <person name="Stajich J.E."/>
            <person name="Spatafora J.W."/>
        </authorList>
    </citation>
    <scope>NUCLEOTIDE SEQUENCE</scope>
    <source>
        <strain evidence="2">RSA 2281</strain>
    </source>
</reference>
<organism evidence="2 3">
    <name type="scientific">Phascolomyces articulosus</name>
    <dbReference type="NCBI Taxonomy" id="60185"/>
    <lineage>
        <taxon>Eukaryota</taxon>
        <taxon>Fungi</taxon>
        <taxon>Fungi incertae sedis</taxon>
        <taxon>Mucoromycota</taxon>
        <taxon>Mucoromycotina</taxon>
        <taxon>Mucoromycetes</taxon>
        <taxon>Mucorales</taxon>
        <taxon>Lichtheimiaceae</taxon>
        <taxon>Phascolomyces</taxon>
    </lineage>
</organism>